<evidence type="ECO:0000313" key="3">
    <source>
        <dbReference type="Proteomes" id="UP000305238"/>
    </source>
</evidence>
<organism evidence="2 3">
    <name type="scientific">Actinomadura geliboluensis</name>
    <dbReference type="NCBI Taxonomy" id="882440"/>
    <lineage>
        <taxon>Bacteria</taxon>
        <taxon>Bacillati</taxon>
        <taxon>Actinomycetota</taxon>
        <taxon>Actinomycetes</taxon>
        <taxon>Streptosporangiales</taxon>
        <taxon>Thermomonosporaceae</taxon>
        <taxon>Actinomadura</taxon>
    </lineage>
</organism>
<dbReference type="EMBL" id="VCKZ01000128">
    <property type="protein sequence ID" value="TMR37391.1"/>
    <property type="molecule type" value="Genomic_DNA"/>
</dbReference>
<name>A0A5S4GXY1_9ACTN</name>
<evidence type="ECO:0000256" key="1">
    <source>
        <dbReference type="SAM" id="MobiDB-lite"/>
    </source>
</evidence>
<reference evidence="2 3" key="1">
    <citation type="submission" date="2019-05" db="EMBL/GenBank/DDBJ databases">
        <title>Draft genome sequence of Actinomadura geliboluensis A8036.</title>
        <authorList>
            <person name="Saricaoglu S."/>
            <person name="Isik K."/>
        </authorList>
    </citation>
    <scope>NUCLEOTIDE SEQUENCE [LARGE SCALE GENOMIC DNA]</scope>
    <source>
        <strain evidence="2 3">A8036</strain>
    </source>
</reference>
<comment type="caution">
    <text evidence="2">The sequence shown here is derived from an EMBL/GenBank/DDBJ whole genome shotgun (WGS) entry which is preliminary data.</text>
</comment>
<dbReference type="Proteomes" id="UP000305238">
    <property type="component" value="Unassembled WGS sequence"/>
</dbReference>
<keyword evidence="3" id="KW-1185">Reference proteome</keyword>
<dbReference type="AlphaFoldDB" id="A0A5S4GXY1"/>
<protein>
    <submittedName>
        <fullName evidence="2">Uncharacterized protein</fullName>
    </submittedName>
</protein>
<proteinExistence type="predicted"/>
<evidence type="ECO:0000313" key="2">
    <source>
        <dbReference type="EMBL" id="TMR37391.1"/>
    </source>
</evidence>
<dbReference type="RefSeq" id="WP_138637752.1">
    <property type="nucleotide sequence ID" value="NZ_VCKZ01000128.1"/>
</dbReference>
<sequence length="73" mass="7750">MDTVIISSGDDVVVTDAYGREHRVQALSGVERRGHDFPIVWIARPLAAGGTDRVPWPAESVRPAPAAPTADGD</sequence>
<gene>
    <name evidence="2" type="ORF">ETD96_18715</name>
</gene>
<accession>A0A5S4GXY1</accession>
<feature type="region of interest" description="Disordered" evidence="1">
    <location>
        <begin position="52"/>
        <end position="73"/>
    </location>
</feature>